<proteinExistence type="predicted"/>
<dbReference type="RefSeq" id="WP_054289080.1">
    <property type="nucleotide sequence ID" value="NZ_CP012752.1"/>
</dbReference>
<name>A0A0N9HQS5_9PSEU</name>
<sequence>MHVTVDGEPVPAKPGRTIAALLHTMGRARIFCGIGVCFDCVVTLNEVPDVRSCQRIATDGDTVRTRP</sequence>
<evidence type="ECO:0000313" key="3">
    <source>
        <dbReference type="Proteomes" id="UP000063699"/>
    </source>
</evidence>
<evidence type="ECO:0000313" key="2">
    <source>
        <dbReference type="EMBL" id="ALG07109.1"/>
    </source>
</evidence>
<accession>A0A0N9HQS5</accession>
<keyword evidence="1" id="KW-0560">Oxidoreductase</keyword>
<dbReference type="InterPro" id="IPR042204">
    <property type="entry name" value="2Fe-2S-bd_N"/>
</dbReference>
<evidence type="ECO:0008006" key="4">
    <source>
        <dbReference type="Google" id="ProtNLM"/>
    </source>
</evidence>
<dbReference type="SUPFAM" id="SSF54292">
    <property type="entry name" value="2Fe-2S ferredoxin-like"/>
    <property type="match status" value="1"/>
</dbReference>
<evidence type="ECO:0000256" key="1">
    <source>
        <dbReference type="ARBA" id="ARBA00023002"/>
    </source>
</evidence>
<gene>
    <name evidence="2" type="ORF">AOZ06_09395</name>
</gene>
<dbReference type="EMBL" id="CP012752">
    <property type="protein sequence ID" value="ALG07109.1"/>
    <property type="molecule type" value="Genomic_DNA"/>
</dbReference>
<dbReference type="Pfam" id="PF13510">
    <property type="entry name" value="Fer2_4"/>
    <property type="match status" value="1"/>
</dbReference>
<dbReference type="GO" id="GO:0051536">
    <property type="term" value="F:iron-sulfur cluster binding"/>
    <property type="evidence" value="ECO:0007669"/>
    <property type="project" value="InterPro"/>
</dbReference>
<dbReference type="InterPro" id="IPR036010">
    <property type="entry name" value="2Fe-2S_ferredoxin-like_sf"/>
</dbReference>
<dbReference type="Proteomes" id="UP000063699">
    <property type="component" value="Chromosome"/>
</dbReference>
<keyword evidence="3" id="KW-1185">Reference proteome</keyword>
<organism evidence="2 3">
    <name type="scientific">Kibdelosporangium phytohabitans</name>
    <dbReference type="NCBI Taxonomy" id="860235"/>
    <lineage>
        <taxon>Bacteria</taxon>
        <taxon>Bacillati</taxon>
        <taxon>Actinomycetota</taxon>
        <taxon>Actinomycetes</taxon>
        <taxon>Pseudonocardiales</taxon>
        <taxon>Pseudonocardiaceae</taxon>
        <taxon>Kibdelosporangium</taxon>
    </lineage>
</organism>
<dbReference type="AlphaFoldDB" id="A0A0N9HQS5"/>
<dbReference type="Gene3D" id="3.10.20.440">
    <property type="entry name" value="2Fe-2S iron-sulphur cluster binding domain, sarcosine oxidase, alpha subunit, N-terminal domain"/>
    <property type="match status" value="1"/>
</dbReference>
<dbReference type="STRING" id="860235.AOZ06_09395"/>
<reference evidence="2 3" key="1">
    <citation type="submission" date="2015-07" db="EMBL/GenBank/DDBJ databases">
        <title>Genome sequencing of Kibdelosporangium phytohabitans.</title>
        <authorList>
            <person name="Qin S."/>
            <person name="Xing K."/>
        </authorList>
    </citation>
    <scope>NUCLEOTIDE SEQUENCE [LARGE SCALE GENOMIC DNA]</scope>
    <source>
        <strain evidence="2 3">KLBMP1111</strain>
    </source>
</reference>
<protein>
    <recommendedName>
        <fullName evidence="4">Proline dehydrogenase</fullName>
    </recommendedName>
</protein>
<dbReference type="GO" id="GO:0016491">
    <property type="term" value="F:oxidoreductase activity"/>
    <property type="evidence" value="ECO:0007669"/>
    <property type="project" value="UniProtKB-KW"/>
</dbReference>
<dbReference type="KEGG" id="kphy:AOZ06_09395"/>
<dbReference type="OrthoDB" id="573392at2"/>